<feature type="compositionally biased region" description="Basic residues" evidence="5">
    <location>
        <begin position="325"/>
        <end position="335"/>
    </location>
</feature>
<evidence type="ECO:0000256" key="2">
    <source>
        <dbReference type="ARBA" id="ARBA00013194"/>
    </source>
</evidence>
<comment type="caution">
    <text evidence="7">The sequence shown here is derived from an EMBL/GenBank/DDBJ whole genome shotgun (WGS) entry which is preliminary data.</text>
</comment>
<dbReference type="InterPro" id="IPR029000">
    <property type="entry name" value="Cyclophilin-like_dom_sf"/>
</dbReference>
<gene>
    <name evidence="7" type="ORF">RF11_08572</name>
</gene>
<feature type="compositionally biased region" description="Basic residues" evidence="5">
    <location>
        <begin position="285"/>
        <end position="297"/>
    </location>
</feature>
<dbReference type="OMA" id="HCNGKHV"/>
<feature type="compositionally biased region" description="Acidic residues" evidence="5">
    <location>
        <begin position="187"/>
        <end position="202"/>
    </location>
</feature>
<dbReference type="PANTHER" id="PTHR11071">
    <property type="entry name" value="PEPTIDYL-PROLYL CIS-TRANS ISOMERASE"/>
    <property type="match status" value="1"/>
</dbReference>
<feature type="region of interest" description="Disordered" evidence="5">
    <location>
        <begin position="180"/>
        <end position="207"/>
    </location>
</feature>
<evidence type="ECO:0000259" key="6">
    <source>
        <dbReference type="PROSITE" id="PS50072"/>
    </source>
</evidence>
<dbReference type="InterPro" id="IPR002130">
    <property type="entry name" value="Cyclophilin-type_PPIase_dom"/>
</dbReference>
<dbReference type="InterPro" id="IPR020892">
    <property type="entry name" value="Cyclophilin-type_PPIase_CS"/>
</dbReference>
<dbReference type="GO" id="GO:0016018">
    <property type="term" value="F:cyclosporin A binding"/>
    <property type="evidence" value="ECO:0007669"/>
    <property type="project" value="TreeGrafter"/>
</dbReference>
<evidence type="ECO:0000256" key="5">
    <source>
        <dbReference type="SAM" id="MobiDB-lite"/>
    </source>
</evidence>
<evidence type="ECO:0000313" key="8">
    <source>
        <dbReference type="Proteomes" id="UP000031668"/>
    </source>
</evidence>
<feature type="compositionally biased region" description="Low complexity" evidence="5">
    <location>
        <begin position="336"/>
        <end position="346"/>
    </location>
</feature>
<evidence type="ECO:0000256" key="1">
    <source>
        <dbReference type="ARBA" id="ARBA00000971"/>
    </source>
</evidence>
<feature type="region of interest" description="Disordered" evidence="5">
    <location>
        <begin position="248"/>
        <end position="346"/>
    </location>
</feature>
<name>A0A0C2M3S1_THEKT</name>
<dbReference type="EC" id="5.2.1.8" evidence="2"/>
<dbReference type="GO" id="GO:0003755">
    <property type="term" value="F:peptidyl-prolyl cis-trans isomerase activity"/>
    <property type="evidence" value="ECO:0007669"/>
    <property type="project" value="UniProtKB-KW"/>
</dbReference>
<dbReference type="PROSITE" id="PS00170">
    <property type="entry name" value="CSA_PPIASE_1"/>
    <property type="match status" value="1"/>
</dbReference>
<dbReference type="Proteomes" id="UP000031668">
    <property type="component" value="Unassembled WGS sequence"/>
</dbReference>
<dbReference type="PANTHER" id="PTHR11071:SF565">
    <property type="entry name" value="MOCA-CYP, ISOFORM A"/>
    <property type="match status" value="1"/>
</dbReference>
<dbReference type="PROSITE" id="PS50072">
    <property type="entry name" value="CSA_PPIASE_2"/>
    <property type="match status" value="1"/>
</dbReference>
<evidence type="ECO:0000256" key="4">
    <source>
        <dbReference type="ARBA" id="ARBA00023235"/>
    </source>
</evidence>
<proteinExistence type="predicted"/>
<dbReference type="GO" id="GO:0005739">
    <property type="term" value="C:mitochondrion"/>
    <property type="evidence" value="ECO:0007669"/>
    <property type="project" value="TreeGrafter"/>
</dbReference>
<evidence type="ECO:0000256" key="3">
    <source>
        <dbReference type="ARBA" id="ARBA00023110"/>
    </source>
</evidence>
<protein>
    <recommendedName>
        <fullName evidence="2">peptidylprolyl isomerase</fullName>
        <ecNumber evidence="2">5.2.1.8</ecNumber>
    </recommendedName>
</protein>
<dbReference type="PRINTS" id="PR00153">
    <property type="entry name" value="CSAPPISMRASE"/>
</dbReference>
<dbReference type="Gene3D" id="2.40.100.10">
    <property type="entry name" value="Cyclophilin-like"/>
    <property type="match status" value="1"/>
</dbReference>
<dbReference type="SUPFAM" id="SSF50891">
    <property type="entry name" value="Cyclophilin-like"/>
    <property type="match status" value="1"/>
</dbReference>
<reference evidence="7 8" key="1">
    <citation type="journal article" date="2014" name="Genome Biol. Evol.">
        <title>The genome of the myxosporean Thelohanellus kitauei shows adaptations to nutrient acquisition within its fish host.</title>
        <authorList>
            <person name="Yang Y."/>
            <person name="Xiong J."/>
            <person name="Zhou Z."/>
            <person name="Huo F."/>
            <person name="Miao W."/>
            <person name="Ran C."/>
            <person name="Liu Y."/>
            <person name="Zhang J."/>
            <person name="Feng J."/>
            <person name="Wang M."/>
            <person name="Wang M."/>
            <person name="Wang L."/>
            <person name="Yao B."/>
        </authorList>
    </citation>
    <scope>NUCLEOTIDE SEQUENCE [LARGE SCALE GENOMIC DNA]</scope>
    <source>
        <strain evidence="7">Wuqing</strain>
    </source>
</reference>
<dbReference type="AlphaFoldDB" id="A0A0C2M3S1"/>
<accession>A0A0C2M3S1</accession>
<feature type="domain" description="PPIase cyclophilin-type" evidence="6">
    <location>
        <begin position="13"/>
        <end position="153"/>
    </location>
</feature>
<sequence length="346" mass="39655">MSSFDKENRPRCFFDIAINQTPGEKGESLRCGRPLHYKGSLFHRVIKEFMVQGGDFEKGNGTGGESIYGESFDDENFKIDHDEPFLLSMANKGPNTNGSQFFITTSLCPHLNGKHVVFGRVISGQQIISDIENQRVDQSYKPYAEIRVEHCGELIKKSVALQLAHQKTAQKDENVQLEYAASKSEDESVSTEISEESSESEPGEIMTRQEISREAYTLSRTLYRERMKVLAKKMNIPFEYLGIMPVDPEEIPPGPNNPLIRRTRTPTPERLKRKLAGIDDPKPRIQSKRPEKYKHVKGRGDVKFEDDIMRKTRTEPRPSSSPKSRDRRHRSRSPRRFSSPQKRSKL</sequence>
<feature type="compositionally biased region" description="Basic and acidic residues" evidence="5">
    <location>
        <begin position="298"/>
        <end position="316"/>
    </location>
</feature>
<dbReference type="EMBL" id="JWZT01005293">
    <property type="protein sequence ID" value="KII61660.1"/>
    <property type="molecule type" value="Genomic_DNA"/>
</dbReference>
<keyword evidence="3" id="KW-0697">Rotamase</keyword>
<dbReference type="OrthoDB" id="193499at2759"/>
<dbReference type="Pfam" id="PF00160">
    <property type="entry name" value="Pro_isomerase"/>
    <property type="match status" value="1"/>
</dbReference>
<organism evidence="7 8">
    <name type="scientific">Thelohanellus kitauei</name>
    <name type="common">Myxosporean</name>
    <dbReference type="NCBI Taxonomy" id="669202"/>
    <lineage>
        <taxon>Eukaryota</taxon>
        <taxon>Metazoa</taxon>
        <taxon>Cnidaria</taxon>
        <taxon>Myxozoa</taxon>
        <taxon>Myxosporea</taxon>
        <taxon>Bivalvulida</taxon>
        <taxon>Platysporina</taxon>
        <taxon>Myxobolidae</taxon>
        <taxon>Thelohanellus</taxon>
    </lineage>
</organism>
<dbReference type="FunFam" id="2.40.100.10:FF:000025">
    <property type="entry name" value="Peptidyl-prolyl cis-trans isomerase CYP19-2"/>
    <property type="match status" value="1"/>
</dbReference>
<comment type="catalytic activity">
    <reaction evidence="1">
        <text>[protein]-peptidylproline (omega=180) = [protein]-peptidylproline (omega=0)</text>
        <dbReference type="Rhea" id="RHEA:16237"/>
        <dbReference type="Rhea" id="RHEA-COMP:10747"/>
        <dbReference type="Rhea" id="RHEA-COMP:10748"/>
        <dbReference type="ChEBI" id="CHEBI:83833"/>
        <dbReference type="ChEBI" id="CHEBI:83834"/>
        <dbReference type="EC" id="5.2.1.8"/>
    </reaction>
</comment>
<dbReference type="GO" id="GO:0006457">
    <property type="term" value="P:protein folding"/>
    <property type="evidence" value="ECO:0007669"/>
    <property type="project" value="InterPro"/>
</dbReference>
<evidence type="ECO:0000313" key="7">
    <source>
        <dbReference type="EMBL" id="KII61660.1"/>
    </source>
</evidence>
<keyword evidence="8" id="KW-1185">Reference proteome</keyword>
<keyword evidence="4 7" id="KW-0413">Isomerase</keyword>